<reference evidence="2" key="1">
    <citation type="submission" date="2020-07" db="EMBL/GenBank/DDBJ databases">
        <title>Clarias magur genome sequencing, assembly and annotation.</title>
        <authorList>
            <person name="Kushwaha B."/>
            <person name="Kumar R."/>
            <person name="Das P."/>
            <person name="Joshi C.G."/>
            <person name="Kumar D."/>
            <person name="Nagpure N.S."/>
            <person name="Pandey M."/>
            <person name="Agarwal S."/>
            <person name="Srivastava S."/>
            <person name="Singh M."/>
            <person name="Sahoo L."/>
            <person name="Jayasankar P."/>
            <person name="Meher P.K."/>
            <person name="Koringa P.G."/>
            <person name="Iquebal M.A."/>
            <person name="Das S.P."/>
            <person name="Bit A."/>
            <person name="Patnaik S."/>
            <person name="Patel N."/>
            <person name="Shah T.M."/>
            <person name="Hinsu A."/>
            <person name="Jena J.K."/>
        </authorList>
    </citation>
    <scope>NUCLEOTIDE SEQUENCE</scope>
    <source>
        <strain evidence="2">CIFAMagur01</strain>
        <tissue evidence="2">Testis</tissue>
    </source>
</reference>
<accession>A0A8J4XHM6</accession>
<gene>
    <name evidence="2" type="primary">vwf</name>
    <name evidence="2" type="ORF">DAT39_000194</name>
</gene>
<keyword evidence="3" id="KW-1185">Reference proteome</keyword>
<proteinExistence type="predicted"/>
<name>A0A8J4XHM6_CLAMG</name>
<dbReference type="AlphaFoldDB" id="A0A8J4XHM6"/>
<feature type="non-terminal residue" evidence="2">
    <location>
        <position position="84"/>
    </location>
</feature>
<organism evidence="2 3">
    <name type="scientific">Clarias magur</name>
    <name type="common">Asian catfish</name>
    <name type="synonym">Macropteronotus magur</name>
    <dbReference type="NCBI Taxonomy" id="1594786"/>
    <lineage>
        <taxon>Eukaryota</taxon>
        <taxon>Metazoa</taxon>
        <taxon>Chordata</taxon>
        <taxon>Craniata</taxon>
        <taxon>Vertebrata</taxon>
        <taxon>Euteleostomi</taxon>
        <taxon>Actinopterygii</taxon>
        <taxon>Neopterygii</taxon>
        <taxon>Teleostei</taxon>
        <taxon>Ostariophysi</taxon>
        <taxon>Siluriformes</taxon>
        <taxon>Clariidae</taxon>
        <taxon>Clarias</taxon>
    </lineage>
</organism>
<dbReference type="Proteomes" id="UP000727407">
    <property type="component" value="Unassembled WGS sequence"/>
</dbReference>
<protein>
    <submittedName>
        <fullName evidence="2">von Willebrand factor</fullName>
    </submittedName>
</protein>
<dbReference type="EMBL" id="QNUK01000001">
    <property type="protein sequence ID" value="KAF5910222.1"/>
    <property type="molecule type" value="Genomic_DNA"/>
</dbReference>
<sequence length="84" mass="9248">MVSLAPVPRRQAATSRGKVPHTLHGERAERLRLTFIGSSWSTSGEQQPSVTRSRCHRLSASERAATFVKRELCACVKGETPCAR</sequence>
<evidence type="ECO:0000313" key="2">
    <source>
        <dbReference type="EMBL" id="KAF5910222.1"/>
    </source>
</evidence>
<feature type="region of interest" description="Disordered" evidence="1">
    <location>
        <begin position="1"/>
        <end position="24"/>
    </location>
</feature>
<comment type="caution">
    <text evidence="2">The sequence shown here is derived from an EMBL/GenBank/DDBJ whole genome shotgun (WGS) entry which is preliminary data.</text>
</comment>
<evidence type="ECO:0000256" key="1">
    <source>
        <dbReference type="SAM" id="MobiDB-lite"/>
    </source>
</evidence>
<evidence type="ECO:0000313" key="3">
    <source>
        <dbReference type="Proteomes" id="UP000727407"/>
    </source>
</evidence>